<accession>A0ABS5VMS4</accession>
<keyword evidence="1" id="KW-0812">Transmembrane</keyword>
<keyword evidence="1" id="KW-1133">Transmembrane helix</keyword>
<gene>
    <name evidence="2" type="ORF">KK060_02560</name>
</gene>
<proteinExistence type="predicted"/>
<evidence type="ECO:0000313" key="2">
    <source>
        <dbReference type="EMBL" id="MBT1702140.1"/>
    </source>
</evidence>
<keyword evidence="1" id="KW-0472">Membrane</keyword>
<comment type="caution">
    <text evidence="2">The sequence shown here is derived from an EMBL/GenBank/DDBJ whole genome shotgun (WGS) entry which is preliminary data.</text>
</comment>
<dbReference type="RefSeq" id="WP_254151860.1">
    <property type="nucleotide sequence ID" value="NZ_JAHESD010000003.1"/>
</dbReference>
<name>A0ABS5VMS4_9BACT</name>
<keyword evidence="3" id="KW-1185">Reference proteome</keyword>
<sequence length="177" mass="19975">MKTLLLVLLALPLGFSAYGQKQLVLLRKQDVILRLYPGDEIVFRVKGSKIKRTSYVNNLSDTSVVTHRDTIPFHRIEKLYFKQTRRYNIIGGALVFGGAALFLIDQLNYTVIQGNDASIDSGVSAASLSAIAVGLPMLLIRKKSQKINYKYRLRMVQKGSIFYQPDTRGYISPYIDN</sequence>
<evidence type="ECO:0000313" key="3">
    <source>
        <dbReference type="Proteomes" id="UP000772618"/>
    </source>
</evidence>
<dbReference type="Proteomes" id="UP000772618">
    <property type="component" value="Unassembled WGS sequence"/>
</dbReference>
<protein>
    <submittedName>
        <fullName evidence="2">Uncharacterized protein</fullName>
    </submittedName>
</protein>
<feature type="transmembrane region" description="Helical" evidence="1">
    <location>
        <begin position="122"/>
        <end position="140"/>
    </location>
</feature>
<organism evidence="2 3">
    <name type="scientific">Chryseosolibacter indicus</name>
    <dbReference type="NCBI Taxonomy" id="2782351"/>
    <lineage>
        <taxon>Bacteria</taxon>
        <taxon>Pseudomonadati</taxon>
        <taxon>Bacteroidota</taxon>
        <taxon>Cytophagia</taxon>
        <taxon>Cytophagales</taxon>
        <taxon>Chryseotaleaceae</taxon>
        <taxon>Chryseosolibacter</taxon>
    </lineage>
</organism>
<dbReference type="EMBL" id="JAHESD010000003">
    <property type="protein sequence ID" value="MBT1702140.1"/>
    <property type="molecule type" value="Genomic_DNA"/>
</dbReference>
<reference evidence="2 3" key="1">
    <citation type="submission" date="2021-05" db="EMBL/GenBank/DDBJ databases">
        <title>A Polyphasic approach of four new species of the genus Ohtaekwangia: Ohtaekwangia histidinii sp. nov., Ohtaekwangia cretensis sp. nov., Ohtaekwangia indiensis sp. nov., Ohtaekwangia reichenbachii sp. nov. from diverse environment.</title>
        <authorList>
            <person name="Octaviana S."/>
        </authorList>
    </citation>
    <scope>NUCLEOTIDE SEQUENCE [LARGE SCALE GENOMIC DNA]</scope>
    <source>
        <strain evidence="2 3">PWU20</strain>
    </source>
</reference>
<evidence type="ECO:0000256" key="1">
    <source>
        <dbReference type="SAM" id="Phobius"/>
    </source>
</evidence>